<dbReference type="Gene3D" id="3.90.580.10">
    <property type="entry name" value="Zinc finger, CHC2-type domain"/>
    <property type="match status" value="1"/>
</dbReference>
<keyword evidence="6 12" id="KW-0479">Metal-binding</keyword>
<dbReference type="InterPro" id="IPR006295">
    <property type="entry name" value="DNA_primase_DnaG"/>
</dbReference>
<feature type="domain" description="Toprim" evidence="15">
    <location>
        <begin position="255"/>
        <end position="338"/>
    </location>
</feature>
<dbReference type="InterPro" id="IPR002694">
    <property type="entry name" value="Znf_CHC2"/>
</dbReference>
<sequence>MARLPEELVERVRAASDIVDVVGEYVALKKRGRSYMGLCPFHPDRTPSLSVVPDQQFFHCFGCHVGGDVFRFIMEIEGMSFPEAVKHLADRAGIPLPDLEYDDEAGRRKNRLKEAHALATRYYHYVLNASRHGETAKEYVHGRGIRPETVERYRLGYAPETGDALVRFLQKRGFGREEIVAAGLGVEEGGRLADRFVGRLMIPLEDIHGAVVGFSGRRLDGGSPKYVNSPETPIFKKGRFLFHLGRAKAAIRRLREVVVVEGPLDALLLAQEGLENVVAAQGTAFTPDMAELLGRYAERVVLAFDGDEAGERSAERAAPILLQRGLDVKVARLPEGLDPDAYVRASGIDAFRLRVLQGAESYGAFRLERLKRGLDLGDAADRARYLEQAARAIAELSNPFEREAHIEAIVKAYAVPKDLFQASVRRHLEAQARKAAEAPPYDRFAGRIHSSDAGGRRRRPRTAYEAAEARLLQEMLARPERISEIMDAVGGGWITPEGTALAAELYALFYEGITGRELVPKLMTALEDPALKDFLTELLLEEAPPLSPAALADLVATLQVYPKENELKALYAERSKALDAGDFARAREIEARARAVRSEIERLRRRA</sequence>
<dbReference type="Pfam" id="PF01807">
    <property type="entry name" value="Zn_ribbon_DnaG"/>
    <property type="match status" value="1"/>
</dbReference>
<comment type="catalytic activity">
    <reaction evidence="12">
        <text>ssDNA + n NTP = ssDNA/pppN(pN)n-1 hybrid + (n-1) diphosphate.</text>
        <dbReference type="EC" id="2.7.7.101"/>
    </reaction>
</comment>
<dbReference type="Proteomes" id="UP000243024">
    <property type="component" value="Unassembled WGS sequence"/>
</dbReference>
<dbReference type="GO" id="GO:0000428">
    <property type="term" value="C:DNA-directed RNA polymerase complex"/>
    <property type="evidence" value="ECO:0007669"/>
    <property type="project" value="UniProtKB-KW"/>
</dbReference>
<evidence type="ECO:0000313" key="17">
    <source>
        <dbReference type="Proteomes" id="UP000243024"/>
    </source>
</evidence>
<dbReference type="GO" id="GO:0008270">
    <property type="term" value="F:zinc ion binding"/>
    <property type="evidence" value="ECO:0007669"/>
    <property type="project" value="UniProtKB-UniRule"/>
</dbReference>
<accession>A0A179ISV3</accession>
<dbReference type="CDD" id="cd03364">
    <property type="entry name" value="TOPRIM_DnaG_primases"/>
    <property type="match status" value="1"/>
</dbReference>
<dbReference type="InterPro" id="IPR034151">
    <property type="entry name" value="TOPRIM_DnaG_bac"/>
</dbReference>
<dbReference type="GO" id="GO:0005737">
    <property type="term" value="C:cytoplasm"/>
    <property type="evidence" value="ECO:0007669"/>
    <property type="project" value="TreeGrafter"/>
</dbReference>
<dbReference type="Gene3D" id="3.90.980.10">
    <property type="entry name" value="DNA primase, catalytic core, N-terminal domain"/>
    <property type="match status" value="1"/>
</dbReference>
<dbReference type="Pfam" id="PF10410">
    <property type="entry name" value="DnaB_bind"/>
    <property type="match status" value="1"/>
</dbReference>
<comment type="cofactor">
    <cofactor evidence="12 13 14">
        <name>Zn(2+)</name>
        <dbReference type="ChEBI" id="CHEBI:29105"/>
    </cofactor>
    <text evidence="12 13 14">Binds 1 zinc ion per monomer.</text>
</comment>
<dbReference type="Pfam" id="PF08275">
    <property type="entry name" value="DNAG_N"/>
    <property type="match status" value="1"/>
</dbReference>
<dbReference type="NCBIfam" id="TIGR01391">
    <property type="entry name" value="dnaG"/>
    <property type="match status" value="1"/>
</dbReference>
<dbReference type="InterPro" id="IPR037068">
    <property type="entry name" value="DNA_primase_core_N_sf"/>
</dbReference>
<evidence type="ECO:0000256" key="14">
    <source>
        <dbReference type="PIRSR" id="PIRSR002811-1"/>
    </source>
</evidence>
<dbReference type="InterPro" id="IPR019475">
    <property type="entry name" value="DNA_primase_DnaB-bd"/>
</dbReference>
<evidence type="ECO:0000259" key="15">
    <source>
        <dbReference type="PROSITE" id="PS50880"/>
    </source>
</evidence>
<evidence type="ECO:0000256" key="2">
    <source>
        <dbReference type="ARBA" id="ARBA00022515"/>
    </source>
</evidence>
<evidence type="ECO:0000256" key="5">
    <source>
        <dbReference type="ARBA" id="ARBA00022705"/>
    </source>
</evidence>
<dbReference type="PANTHER" id="PTHR30313:SF2">
    <property type="entry name" value="DNA PRIMASE"/>
    <property type="match status" value="1"/>
</dbReference>
<name>A0A179ISV3_HYDSH</name>
<evidence type="ECO:0000256" key="12">
    <source>
        <dbReference type="HAMAP-Rule" id="MF_00974"/>
    </source>
</evidence>
<dbReference type="SUPFAM" id="SSF56731">
    <property type="entry name" value="DNA primase core"/>
    <property type="match status" value="1"/>
</dbReference>
<dbReference type="InterPro" id="IPR030846">
    <property type="entry name" value="DnaG_bac"/>
</dbReference>
<dbReference type="GO" id="GO:1990077">
    <property type="term" value="C:primosome complex"/>
    <property type="evidence" value="ECO:0007669"/>
    <property type="project" value="UniProtKB-KW"/>
</dbReference>
<dbReference type="PIRSF" id="PIRSF002811">
    <property type="entry name" value="DnaG"/>
    <property type="match status" value="1"/>
</dbReference>
<evidence type="ECO:0000256" key="1">
    <source>
        <dbReference type="ARBA" id="ARBA00022478"/>
    </source>
</evidence>
<dbReference type="PANTHER" id="PTHR30313">
    <property type="entry name" value="DNA PRIMASE"/>
    <property type="match status" value="1"/>
</dbReference>
<reference evidence="16 17" key="1">
    <citation type="submission" date="2015-09" db="EMBL/GenBank/DDBJ databases">
        <title>Draft genome sequence of Hydrogenibacillus schlegelii DSM 2000.</title>
        <authorList>
            <person name="Hemp J."/>
        </authorList>
    </citation>
    <scope>NUCLEOTIDE SEQUENCE [LARGE SCALE GENOMIC DNA]</scope>
    <source>
        <strain evidence="16 17">MA 48</strain>
    </source>
</reference>
<dbReference type="Gene3D" id="3.40.1360.10">
    <property type="match status" value="1"/>
</dbReference>
<evidence type="ECO:0000256" key="6">
    <source>
        <dbReference type="ARBA" id="ARBA00022723"/>
    </source>
</evidence>
<feature type="zinc finger region" description="CHC2-type" evidence="12 14">
    <location>
        <begin position="39"/>
        <end position="63"/>
    </location>
</feature>
<organism evidence="16 17">
    <name type="scientific">Hydrogenibacillus schlegelii</name>
    <name type="common">Bacillus schlegelii</name>
    <dbReference type="NCBI Taxonomy" id="1484"/>
    <lineage>
        <taxon>Bacteria</taxon>
        <taxon>Bacillati</taxon>
        <taxon>Bacillota</taxon>
        <taxon>Bacilli</taxon>
        <taxon>Bacillales</taxon>
        <taxon>Bacillales Family X. Incertae Sedis</taxon>
        <taxon>Hydrogenibacillus</taxon>
    </lineage>
</organism>
<dbReference type="GO" id="GO:0006269">
    <property type="term" value="P:DNA replication, synthesis of primer"/>
    <property type="evidence" value="ECO:0007669"/>
    <property type="project" value="UniProtKB-UniRule"/>
</dbReference>
<dbReference type="GO" id="GO:0003677">
    <property type="term" value="F:DNA binding"/>
    <property type="evidence" value="ECO:0007669"/>
    <property type="project" value="UniProtKB-KW"/>
</dbReference>
<dbReference type="SUPFAM" id="SSF57783">
    <property type="entry name" value="Zinc beta-ribbon"/>
    <property type="match status" value="1"/>
</dbReference>
<keyword evidence="17" id="KW-1185">Reference proteome</keyword>
<keyword evidence="2 12" id="KW-0639">Primosome</keyword>
<dbReference type="HAMAP" id="MF_00974">
    <property type="entry name" value="DNA_primase_DnaG"/>
    <property type="match status" value="1"/>
</dbReference>
<keyword evidence="7 12" id="KW-0863">Zinc-finger</keyword>
<dbReference type="RefSeq" id="WP_066197402.1">
    <property type="nucleotide sequence ID" value="NZ_CBCSAS010000020.1"/>
</dbReference>
<keyword evidence="3 12" id="KW-0808">Transferase</keyword>
<evidence type="ECO:0000256" key="10">
    <source>
        <dbReference type="ARBA" id="ARBA00023125"/>
    </source>
</evidence>
<comment type="function">
    <text evidence="12 13">RNA polymerase that catalyzes the synthesis of short RNA molecules used as primers for DNA polymerase during DNA replication.</text>
</comment>
<dbReference type="EC" id="2.7.7.101" evidence="12"/>
<evidence type="ECO:0000256" key="3">
    <source>
        <dbReference type="ARBA" id="ARBA00022679"/>
    </source>
</evidence>
<evidence type="ECO:0000256" key="13">
    <source>
        <dbReference type="PIRNR" id="PIRNR002811"/>
    </source>
</evidence>
<dbReference type="AlphaFoldDB" id="A0A179ISV3"/>
<dbReference type="STRING" id="1484.SA87_10970"/>
<dbReference type="SMART" id="SM00400">
    <property type="entry name" value="ZnF_CHCC"/>
    <property type="match status" value="1"/>
</dbReference>
<dbReference type="InterPro" id="IPR006171">
    <property type="entry name" value="TOPRIM_dom"/>
</dbReference>
<comment type="subunit">
    <text evidence="12">Monomer. Interacts with DnaB.</text>
</comment>
<dbReference type="InterPro" id="IPR013264">
    <property type="entry name" value="DNAG_N"/>
</dbReference>
<comment type="caution">
    <text evidence="16">The sequence shown here is derived from an EMBL/GenBank/DDBJ whole genome shotgun (WGS) entry which is preliminary data.</text>
</comment>
<dbReference type="Gene3D" id="1.10.860.10">
    <property type="entry name" value="DNAb Helicase, Chain A"/>
    <property type="match status" value="1"/>
</dbReference>
<keyword evidence="11 12" id="KW-0804">Transcription</keyword>
<keyword evidence="5 12" id="KW-0235">DNA replication</keyword>
<keyword evidence="8 12" id="KW-0862">Zinc</keyword>
<keyword evidence="1 12" id="KW-0240">DNA-directed RNA polymerase</keyword>
<dbReference type="InterPro" id="IPR016136">
    <property type="entry name" value="DNA_helicase_N/primase_C"/>
</dbReference>
<dbReference type="PROSITE" id="PS50880">
    <property type="entry name" value="TOPRIM"/>
    <property type="match status" value="1"/>
</dbReference>
<evidence type="ECO:0000313" key="16">
    <source>
        <dbReference type="EMBL" id="OAR05415.1"/>
    </source>
</evidence>
<dbReference type="InterPro" id="IPR036977">
    <property type="entry name" value="DNA_primase_Znf_CHC2"/>
</dbReference>
<dbReference type="GO" id="GO:0003899">
    <property type="term" value="F:DNA-directed RNA polymerase activity"/>
    <property type="evidence" value="ECO:0007669"/>
    <property type="project" value="UniProtKB-UniRule"/>
</dbReference>
<proteinExistence type="inferred from homology"/>
<dbReference type="Pfam" id="PF13155">
    <property type="entry name" value="Toprim_2"/>
    <property type="match status" value="1"/>
</dbReference>
<evidence type="ECO:0000256" key="7">
    <source>
        <dbReference type="ARBA" id="ARBA00022771"/>
    </source>
</evidence>
<dbReference type="FunFam" id="3.90.580.10:FF:000001">
    <property type="entry name" value="DNA primase"/>
    <property type="match status" value="1"/>
</dbReference>
<protein>
    <recommendedName>
        <fullName evidence="12 13">DNA primase</fullName>
        <ecNumber evidence="12">2.7.7.101</ecNumber>
    </recommendedName>
</protein>
<keyword evidence="4 12" id="KW-0548">Nucleotidyltransferase</keyword>
<evidence type="ECO:0000256" key="8">
    <source>
        <dbReference type="ARBA" id="ARBA00022833"/>
    </source>
</evidence>
<dbReference type="EMBL" id="JXBB01000001">
    <property type="protein sequence ID" value="OAR05415.1"/>
    <property type="molecule type" value="Genomic_DNA"/>
</dbReference>
<evidence type="ECO:0000256" key="9">
    <source>
        <dbReference type="ARBA" id="ARBA00022842"/>
    </source>
</evidence>
<comment type="domain">
    <text evidence="12">Contains an N-terminal zinc-binding domain, a central core domain that contains the primase activity, and a C-terminal DnaB-binding domain.</text>
</comment>
<keyword evidence="10 12" id="KW-0238">DNA-binding</keyword>
<evidence type="ECO:0000256" key="4">
    <source>
        <dbReference type="ARBA" id="ARBA00022695"/>
    </source>
</evidence>
<dbReference type="SMART" id="SM00493">
    <property type="entry name" value="TOPRIM"/>
    <property type="match status" value="1"/>
</dbReference>
<keyword evidence="9" id="KW-0460">Magnesium</keyword>
<dbReference type="OrthoDB" id="9803773at2"/>
<evidence type="ECO:0000256" key="11">
    <source>
        <dbReference type="ARBA" id="ARBA00023163"/>
    </source>
</evidence>
<dbReference type="InterPro" id="IPR050219">
    <property type="entry name" value="DnaG_primase"/>
</dbReference>
<gene>
    <name evidence="12" type="primary">dnaG</name>
    <name evidence="16" type="ORF">SA87_10970</name>
</gene>
<comment type="similarity">
    <text evidence="12 13">Belongs to the DnaG primase family.</text>
</comment>